<protein>
    <submittedName>
        <fullName evidence="1">Uncharacterized protein</fullName>
    </submittedName>
</protein>
<dbReference type="Proteomes" id="UP000299102">
    <property type="component" value="Unassembled WGS sequence"/>
</dbReference>
<comment type="caution">
    <text evidence="1">The sequence shown here is derived from an EMBL/GenBank/DDBJ whole genome shotgun (WGS) entry which is preliminary data.</text>
</comment>
<name>A0A4C2A0N7_EUMVA</name>
<reference evidence="1 2" key="1">
    <citation type="journal article" date="2019" name="Commun. Biol.">
        <title>The bagworm genome reveals a unique fibroin gene that provides high tensile strength.</title>
        <authorList>
            <person name="Kono N."/>
            <person name="Nakamura H."/>
            <person name="Ohtoshi R."/>
            <person name="Tomita M."/>
            <person name="Numata K."/>
            <person name="Arakawa K."/>
        </authorList>
    </citation>
    <scope>NUCLEOTIDE SEQUENCE [LARGE SCALE GENOMIC DNA]</scope>
</reference>
<evidence type="ECO:0000313" key="1">
    <source>
        <dbReference type="EMBL" id="GBP92834.1"/>
    </source>
</evidence>
<dbReference type="AlphaFoldDB" id="A0A4C2A0N7"/>
<organism evidence="1 2">
    <name type="scientific">Eumeta variegata</name>
    <name type="common">Bagworm moth</name>
    <name type="synonym">Eumeta japonica</name>
    <dbReference type="NCBI Taxonomy" id="151549"/>
    <lineage>
        <taxon>Eukaryota</taxon>
        <taxon>Metazoa</taxon>
        <taxon>Ecdysozoa</taxon>
        <taxon>Arthropoda</taxon>
        <taxon>Hexapoda</taxon>
        <taxon>Insecta</taxon>
        <taxon>Pterygota</taxon>
        <taxon>Neoptera</taxon>
        <taxon>Endopterygota</taxon>
        <taxon>Lepidoptera</taxon>
        <taxon>Glossata</taxon>
        <taxon>Ditrysia</taxon>
        <taxon>Tineoidea</taxon>
        <taxon>Psychidae</taxon>
        <taxon>Oiketicinae</taxon>
        <taxon>Eumeta</taxon>
    </lineage>
</organism>
<evidence type="ECO:0000313" key="2">
    <source>
        <dbReference type="Proteomes" id="UP000299102"/>
    </source>
</evidence>
<sequence length="193" mass="20756">MEIPLGFGMGGRPPHAPLIRYYQSEASRAAVTVSSLHGKRYRLCLRLRVLMSAAAIASHTVELMTKVTALMNGSNNGEARKWIVEVFSSGSATSHSSDLYKAESKQFLHLFVTHEALHSDLDLTLNLDPGLVFNSDNAIIVVLAINSAPDHGPVIDVNSDSIVKSDLSPSIPIAVLMPILVLLGPSLIHLHGC</sequence>
<proteinExistence type="predicted"/>
<keyword evidence="2" id="KW-1185">Reference proteome</keyword>
<accession>A0A4C2A0N7</accession>
<dbReference type="EMBL" id="BGZK01002313">
    <property type="protein sequence ID" value="GBP92834.1"/>
    <property type="molecule type" value="Genomic_DNA"/>
</dbReference>
<gene>
    <name evidence="1" type="ORF">EVAR_63290_1</name>
</gene>